<evidence type="ECO:0000256" key="7">
    <source>
        <dbReference type="ARBA" id="ARBA00023004"/>
    </source>
</evidence>
<keyword evidence="10" id="KW-0812">Transmembrane</keyword>
<evidence type="ECO:0000256" key="9">
    <source>
        <dbReference type="PIRSR" id="PIRSR602403-1"/>
    </source>
</evidence>
<evidence type="ECO:0000256" key="10">
    <source>
        <dbReference type="SAM" id="Phobius"/>
    </source>
</evidence>
<evidence type="ECO:0000256" key="3">
    <source>
        <dbReference type="ARBA" id="ARBA00010617"/>
    </source>
</evidence>
<keyword evidence="5 9" id="KW-0479">Metal-binding</keyword>
<dbReference type="Gene3D" id="1.10.630.10">
    <property type="entry name" value="Cytochrome P450"/>
    <property type="match status" value="1"/>
</dbReference>
<dbReference type="InterPro" id="IPR001128">
    <property type="entry name" value="Cyt_P450"/>
</dbReference>
<evidence type="ECO:0000256" key="6">
    <source>
        <dbReference type="ARBA" id="ARBA00023002"/>
    </source>
</evidence>
<dbReference type="InterPro" id="IPR050121">
    <property type="entry name" value="Cytochrome_P450_monoxygenase"/>
</dbReference>
<evidence type="ECO:0000313" key="11">
    <source>
        <dbReference type="EMBL" id="ODN87678.1"/>
    </source>
</evidence>
<evidence type="ECO:0000256" key="5">
    <source>
        <dbReference type="ARBA" id="ARBA00022723"/>
    </source>
</evidence>
<dbReference type="RefSeq" id="XP_019029021.1">
    <property type="nucleotide sequence ID" value="XM_019178927.1"/>
</dbReference>
<dbReference type="PRINTS" id="PR00465">
    <property type="entry name" value="EP450IV"/>
</dbReference>
<proteinExistence type="inferred from homology"/>
<comment type="cofactor">
    <cofactor evidence="1 9">
        <name>heme</name>
        <dbReference type="ChEBI" id="CHEBI:30413"/>
    </cofactor>
</comment>
<reference evidence="11 12" key="1">
    <citation type="submission" date="2016-06" db="EMBL/GenBank/DDBJ databases">
        <title>Evolution of pathogenesis and genome organization in the Tremellales.</title>
        <authorList>
            <person name="Cuomo C."/>
            <person name="Litvintseva A."/>
            <person name="Heitman J."/>
            <person name="Chen Y."/>
            <person name="Sun S."/>
            <person name="Springer D."/>
            <person name="Dromer F."/>
            <person name="Young S."/>
            <person name="Zeng Q."/>
            <person name="Chapman S."/>
            <person name="Gujja S."/>
            <person name="Saif S."/>
            <person name="Birren B."/>
        </authorList>
    </citation>
    <scope>NUCLEOTIDE SEQUENCE [LARGE SCALE GENOMIC DNA]</scope>
    <source>
        <strain evidence="11 12">CBS 7118</strain>
    </source>
</reference>
<dbReference type="PANTHER" id="PTHR24305:SF166">
    <property type="entry name" value="CYTOCHROME P450 12A4, MITOCHONDRIAL-RELATED"/>
    <property type="match status" value="1"/>
</dbReference>
<evidence type="ECO:0000256" key="1">
    <source>
        <dbReference type="ARBA" id="ARBA00001971"/>
    </source>
</evidence>
<dbReference type="GO" id="GO:0020037">
    <property type="term" value="F:heme binding"/>
    <property type="evidence" value="ECO:0007669"/>
    <property type="project" value="InterPro"/>
</dbReference>
<evidence type="ECO:0000256" key="4">
    <source>
        <dbReference type="ARBA" id="ARBA00022617"/>
    </source>
</evidence>
<protein>
    <recommendedName>
        <fullName evidence="13">Cytochrome P450</fullName>
    </recommendedName>
</protein>
<keyword evidence="8" id="KW-0503">Monooxygenase</keyword>
<keyword evidence="12" id="KW-1185">Reference proteome</keyword>
<keyword evidence="4 9" id="KW-0349">Heme</keyword>
<evidence type="ECO:0000256" key="8">
    <source>
        <dbReference type="ARBA" id="ARBA00023033"/>
    </source>
</evidence>
<sequence>MGTLDGLTAHLPSALRDLPPLYIASTTLIALALTIYLWLFYIAYARIPFRNLPDPGPGHWLLGHVPSFFAAASANSFHVDWHKAHGHTLKYRTQLGSYEVSTIDPTAIAYILNHPDMFDKPPAVRKWLQARIGGYTIFATSGDHHKQQRKALGPSFTPAAIRDLVPVFYDVAYELKDKFHTLVAGKDKTKLAPSPPKPIDAVPGGAKINVLKYLNMATLDSMGLTGFGYAFDSLSEDGNGQKNEFAESCREFVAAATQLTMVDYVIEQYMFKIPSKRENFIKRKRQQILEFSTKLAEEKKHDIWEQTYGEGIAKKQDVGKDLLSLLIKANIASDLTQDERLDDQDVADQIETFASLILLAGSETTAVSVSTFLRLLSKHTDVQDRLRKELMSVTEDRPSPETLNNLPYLEAVTRECLRLAPAAPFVFRSAVEPVIIPLGTPMIGKDGQLMTEFTMDTASQIFLPVLAINTSTTLWGPDAETFNPDRFLDRFAGVNPKIPGIYGNLLTFLGGPRNCIGYRFAIQQIKIMLFVLLRSHEFRELKSGPEALMKMSPAVQHFIKGEEHLGAQIPLMVVPLE</sequence>
<dbReference type="Proteomes" id="UP000094819">
    <property type="component" value="Unassembled WGS sequence"/>
</dbReference>
<accession>A0A1E3IGM1</accession>
<feature type="transmembrane region" description="Helical" evidence="10">
    <location>
        <begin position="20"/>
        <end position="44"/>
    </location>
</feature>
<dbReference type="PRINTS" id="PR00385">
    <property type="entry name" value="P450"/>
</dbReference>
<dbReference type="InterPro" id="IPR002403">
    <property type="entry name" value="Cyt_P450_E_grp-IV"/>
</dbReference>
<evidence type="ECO:0000256" key="2">
    <source>
        <dbReference type="ARBA" id="ARBA00005179"/>
    </source>
</evidence>
<dbReference type="GO" id="GO:0004497">
    <property type="term" value="F:monooxygenase activity"/>
    <property type="evidence" value="ECO:0007669"/>
    <property type="project" value="UniProtKB-KW"/>
</dbReference>
<feature type="binding site" description="axial binding residue" evidence="9">
    <location>
        <position position="515"/>
    </location>
    <ligand>
        <name>heme</name>
        <dbReference type="ChEBI" id="CHEBI:30413"/>
    </ligand>
    <ligandPart>
        <name>Fe</name>
        <dbReference type="ChEBI" id="CHEBI:18248"/>
    </ligandPart>
</feature>
<name>A0A1E3IGM1_9TREE</name>
<dbReference type="Pfam" id="PF00067">
    <property type="entry name" value="p450"/>
    <property type="match status" value="1"/>
</dbReference>
<dbReference type="GO" id="GO:0016705">
    <property type="term" value="F:oxidoreductase activity, acting on paired donors, with incorporation or reduction of molecular oxygen"/>
    <property type="evidence" value="ECO:0007669"/>
    <property type="project" value="InterPro"/>
</dbReference>
<comment type="pathway">
    <text evidence="2">Secondary metabolite biosynthesis.</text>
</comment>
<dbReference type="GeneID" id="30196113"/>
<dbReference type="InterPro" id="IPR036396">
    <property type="entry name" value="Cyt_P450_sf"/>
</dbReference>
<evidence type="ECO:0000313" key="12">
    <source>
        <dbReference type="Proteomes" id="UP000094819"/>
    </source>
</evidence>
<dbReference type="OrthoDB" id="1470350at2759"/>
<evidence type="ECO:0008006" key="13">
    <source>
        <dbReference type="Google" id="ProtNLM"/>
    </source>
</evidence>
<comment type="similarity">
    <text evidence="3">Belongs to the cytochrome P450 family.</text>
</comment>
<keyword evidence="10" id="KW-1133">Transmembrane helix</keyword>
<organism evidence="11 12">
    <name type="scientific">Cryptococcus wingfieldii CBS 7118</name>
    <dbReference type="NCBI Taxonomy" id="1295528"/>
    <lineage>
        <taxon>Eukaryota</taxon>
        <taxon>Fungi</taxon>
        <taxon>Dikarya</taxon>
        <taxon>Basidiomycota</taxon>
        <taxon>Agaricomycotina</taxon>
        <taxon>Tremellomycetes</taxon>
        <taxon>Tremellales</taxon>
        <taxon>Cryptococcaceae</taxon>
        <taxon>Cryptococcus</taxon>
    </lineage>
</organism>
<dbReference type="GO" id="GO:0005506">
    <property type="term" value="F:iron ion binding"/>
    <property type="evidence" value="ECO:0007669"/>
    <property type="project" value="InterPro"/>
</dbReference>
<dbReference type="SUPFAM" id="SSF48264">
    <property type="entry name" value="Cytochrome P450"/>
    <property type="match status" value="1"/>
</dbReference>
<keyword evidence="7 9" id="KW-0408">Iron</keyword>
<dbReference type="PANTHER" id="PTHR24305">
    <property type="entry name" value="CYTOCHROME P450"/>
    <property type="match status" value="1"/>
</dbReference>
<keyword evidence="10" id="KW-0472">Membrane</keyword>
<keyword evidence="6" id="KW-0560">Oxidoreductase</keyword>
<dbReference type="EMBL" id="AWGH01000027">
    <property type="protein sequence ID" value="ODN87678.1"/>
    <property type="molecule type" value="Genomic_DNA"/>
</dbReference>
<comment type="caution">
    <text evidence="11">The sequence shown here is derived from an EMBL/GenBank/DDBJ whole genome shotgun (WGS) entry which is preliminary data.</text>
</comment>
<dbReference type="AlphaFoldDB" id="A0A1E3IGM1"/>
<gene>
    <name evidence="11" type="ORF">L198_06902</name>
</gene>